<reference evidence="9 10" key="1">
    <citation type="submission" date="2015-10" db="EMBL/GenBank/DDBJ databases">
        <title>Corynebacteirum lowii and Corynebacterium oculi species nova, derived from human clinical disease and and emended description of Corynebacterium mastiditis.</title>
        <authorList>
            <person name="Bernard K."/>
            <person name="Pacheco A.L."/>
            <person name="Mcdougall C."/>
            <person name="Burtx T."/>
            <person name="Weibe D."/>
            <person name="Tyler S."/>
            <person name="Olson A.B."/>
            <person name="Cnockaert M."/>
            <person name="Eguchi H."/>
            <person name="Kuwahara T."/>
            <person name="Nakayama-Imaohji H."/>
            <person name="Boudewijins M."/>
            <person name="Van Hoecke F."/>
            <person name="Bernier A.-M."/>
            <person name="Vandamme P."/>
        </authorList>
    </citation>
    <scope>NUCLEOTIDE SEQUENCE [LARGE SCALE GENOMIC DNA]</scope>
    <source>
        <strain evidence="9 10">NML 130210</strain>
    </source>
</reference>
<dbReference type="STRING" id="1544416.Cocul_02177"/>
<name>A0A0Q0UAN4_9CORY</name>
<evidence type="ECO:0000256" key="6">
    <source>
        <dbReference type="ARBA" id="ARBA00023136"/>
    </source>
</evidence>
<dbReference type="AlphaFoldDB" id="A0A0Q0UAN4"/>
<keyword evidence="6 8" id="KW-0472">Membrane</keyword>
<evidence type="ECO:0000313" key="9">
    <source>
        <dbReference type="EMBL" id="KQB83204.1"/>
    </source>
</evidence>
<gene>
    <name evidence="9" type="primary">mrpC_2</name>
    <name evidence="9" type="ORF">Cocul_02177</name>
</gene>
<dbReference type="InterPro" id="IPR050601">
    <property type="entry name" value="CPA3_antiporter_subunitC"/>
</dbReference>
<dbReference type="InterPro" id="IPR039428">
    <property type="entry name" value="NUOK/Mnh_C1-like"/>
</dbReference>
<keyword evidence="5 8" id="KW-1133">Transmembrane helix</keyword>
<dbReference type="Pfam" id="PF00420">
    <property type="entry name" value="Oxidored_q2"/>
    <property type="match status" value="1"/>
</dbReference>
<feature type="transmembrane region" description="Helical" evidence="8">
    <location>
        <begin position="6"/>
        <end position="23"/>
    </location>
</feature>
<evidence type="ECO:0000256" key="2">
    <source>
        <dbReference type="ARBA" id="ARBA00010388"/>
    </source>
</evidence>
<dbReference type="Proteomes" id="UP000050517">
    <property type="component" value="Unassembled WGS sequence"/>
</dbReference>
<keyword evidence="10" id="KW-1185">Reference proteome</keyword>
<dbReference type="PANTHER" id="PTHR34583">
    <property type="entry name" value="ANTIPORTER SUBUNIT MNHC2-RELATED"/>
    <property type="match status" value="1"/>
</dbReference>
<dbReference type="PATRIC" id="fig|1544416.3.peg.2172"/>
<dbReference type="GO" id="GO:0005886">
    <property type="term" value="C:plasma membrane"/>
    <property type="evidence" value="ECO:0007669"/>
    <property type="project" value="UniProtKB-SubCell"/>
</dbReference>
<accession>A0A0Q0UAN4</accession>
<proteinExistence type="inferred from homology"/>
<evidence type="ECO:0000313" key="10">
    <source>
        <dbReference type="Proteomes" id="UP000050517"/>
    </source>
</evidence>
<keyword evidence="3" id="KW-1003">Cell membrane</keyword>
<dbReference type="EMBL" id="LKST01000004">
    <property type="protein sequence ID" value="KQB83204.1"/>
    <property type="molecule type" value="Genomic_DNA"/>
</dbReference>
<evidence type="ECO:0000256" key="5">
    <source>
        <dbReference type="ARBA" id="ARBA00022989"/>
    </source>
</evidence>
<evidence type="ECO:0000256" key="7">
    <source>
        <dbReference type="SAM" id="MobiDB-lite"/>
    </source>
</evidence>
<organism evidence="9 10">
    <name type="scientific">Corynebacterium oculi</name>
    <dbReference type="NCBI Taxonomy" id="1544416"/>
    <lineage>
        <taxon>Bacteria</taxon>
        <taxon>Bacillati</taxon>
        <taxon>Actinomycetota</taxon>
        <taxon>Actinomycetes</taxon>
        <taxon>Mycobacteriales</taxon>
        <taxon>Corynebacteriaceae</taxon>
        <taxon>Corynebacterium</taxon>
    </lineage>
</organism>
<feature type="region of interest" description="Disordered" evidence="7">
    <location>
        <begin position="119"/>
        <end position="163"/>
    </location>
</feature>
<comment type="subcellular location">
    <subcellularLocation>
        <location evidence="1">Cell membrane</location>
        <topology evidence="1">Multi-pass membrane protein</topology>
    </subcellularLocation>
</comment>
<dbReference type="Gene3D" id="1.10.287.3510">
    <property type="match status" value="1"/>
</dbReference>
<keyword evidence="4 8" id="KW-0812">Transmembrane</keyword>
<sequence>MVANLVLLIAAGTLISAGVYLVLDRAMTKMMLGLMLIGNGANLLILQAGGSAGSPPIMGRESDIHGEDIADPLAQAMILTAIVISMAMVAFILTLAYRQYRYRAADVIEDDSEDAAIVARPTVASAAPDHDASDDPATGRMTSDGDSFGPRSFESPVKGEEND</sequence>
<dbReference type="RefSeq" id="WP_055123237.1">
    <property type="nucleotide sequence ID" value="NZ_LKST01000004.1"/>
</dbReference>
<feature type="transmembrane region" description="Helical" evidence="8">
    <location>
        <begin position="73"/>
        <end position="97"/>
    </location>
</feature>
<protein>
    <submittedName>
        <fullName evidence="9">Na(+)/H(+) antiporter subunit C</fullName>
    </submittedName>
</protein>
<evidence type="ECO:0000256" key="8">
    <source>
        <dbReference type="SAM" id="Phobius"/>
    </source>
</evidence>
<feature type="transmembrane region" description="Helical" evidence="8">
    <location>
        <begin position="30"/>
        <end position="53"/>
    </location>
</feature>
<comment type="similarity">
    <text evidence="2">Belongs to the CPA3 antiporters (TC 2.A.63) subunit C family.</text>
</comment>
<dbReference type="PANTHER" id="PTHR34583:SF2">
    <property type="entry name" value="ANTIPORTER SUBUNIT MNHC2-RELATED"/>
    <property type="match status" value="1"/>
</dbReference>
<evidence type="ECO:0000256" key="4">
    <source>
        <dbReference type="ARBA" id="ARBA00022692"/>
    </source>
</evidence>
<dbReference type="OrthoDB" id="9799219at2"/>
<dbReference type="NCBIfam" id="NF005929">
    <property type="entry name" value="PRK07946.1"/>
    <property type="match status" value="1"/>
</dbReference>
<evidence type="ECO:0000256" key="1">
    <source>
        <dbReference type="ARBA" id="ARBA00004651"/>
    </source>
</evidence>
<evidence type="ECO:0000256" key="3">
    <source>
        <dbReference type="ARBA" id="ARBA00022475"/>
    </source>
</evidence>
<comment type="caution">
    <text evidence="9">The sequence shown here is derived from an EMBL/GenBank/DDBJ whole genome shotgun (WGS) entry which is preliminary data.</text>
</comment>